<keyword evidence="1" id="KW-0547">Nucleotide-binding</keyword>
<dbReference type="GO" id="GO:0005524">
    <property type="term" value="F:ATP binding"/>
    <property type="evidence" value="ECO:0007669"/>
    <property type="project" value="UniProtKB-UniRule"/>
</dbReference>
<dbReference type="eggNOG" id="KOG0241">
    <property type="taxonomic scope" value="Eukaryota"/>
</dbReference>
<evidence type="ECO:0000256" key="2">
    <source>
        <dbReference type="SAM" id="MobiDB-lite"/>
    </source>
</evidence>
<dbReference type="GO" id="GO:0005871">
    <property type="term" value="C:kinesin complex"/>
    <property type="evidence" value="ECO:0007669"/>
    <property type="project" value="TreeGrafter"/>
</dbReference>
<dbReference type="PANTHER" id="PTHR24115">
    <property type="entry name" value="KINESIN-RELATED"/>
    <property type="match status" value="1"/>
</dbReference>
<dbReference type="HOGENOM" id="CLU_262025_0_0_1"/>
<keyword evidence="5" id="KW-1185">Reference proteome</keyword>
<organism evidence="4 5">
    <name type="scientific">Tetrahymena thermophila (strain SB210)</name>
    <dbReference type="NCBI Taxonomy" id="312017"/>
    <lineage>
        <taxon>Eukaryota</taxon>
        <taxon>Sar</taxon>
        <taxon>Alveolata</taxon>
        <taxon>Ciliophora</taxon>
        <taxon>Intramacronucleata</taxon>
        <taxon>Oligohymenophorea</taxon>
        <taxon>Hymenostomatida</taxon>
        <taxon>Tetrahymenina</taxon>
        <taxon>Tetrahymenidae</taxon>
        <taxon>Tetrahymena</taxon>
    </lineage>
</organism>
<dbReference type="Proteomes" id="UP000009168">
    <property type="component" value="Unassembled WGS sequence"/>
</dbReference>
<protein>
    <submittedName>
        <fullName evidence="4">Kinesin motor catalytic domain protein</fullName>
    </submittedName>
</protein>
<dbReference type="PROSITE" id="PS50067">
    <property type="entry name" value="KINESIN_MOTOR_2"/>
    <property type="match status" value="1"/>
</dbReference>
<name>Q22B98_TETTS</name>
<evidence type="ECO:0000256" key="1">
    <source>
        <dbReference type="PROSITE-ProRule" id="PRU00283"/>
    </source>
</evidence>
<dbReference type="GO" id="GO:0005874">
    <property type="term" value="C:microtubule"/>
    <property type="evidence" value="ECO:0007669"/>
    <property type="project" value="TreeGrafter"/>
</dbReference>
<dbReference type="GO" id="GO:0003777">
    <property type="term" value="F:microtubule motor activity"/>
    <property type="evidence" value="ECO:0007669"/>
    <property type="project" value="InterPro"/>
</dbReference>
<dbReference type="Gene3D" id="3.40.850.10">
    <property type="entry name" value="Kinesin motor domain"/>
    <property type="match status" value="1"/>
</dbReference>
<dbReference type="GO" id="GO:0007018">
    <property type="term" value="P:microtubule-based movement"/>
    <property type="evidence" value="ECO:0007669"/>
    <property type="project" value="InterPro"/>
</dbReference>
<dbReference type="SMART" id="SM00129">
    <property type="entry name" value="KISc"/>
    <property type="match status" value="1"/>
</dbReference>
<sequence length="1225" mass="142817">MKLLNRYLNQQEQTENTKKSKLDNHNQHHSNYKPGSTPFEAYLRVRPLFLPEQMRNPQNSIEVLDRESVIFRHEHQQGLKSLTKDKLYRCSKTVPPGGKTNQLLQLGILDLAHDAFKGLNQAIFVIGGKDSGKTHTFIGNVGDPGLCFLIPNTIFQLKQKHYANARIYLSCFSFQNNFKDLLAYTGESLEHRSTYNGAYLPGLSLNECQDMQTYLTFLKTALVVNGKRDINRDFSQAFTLFNCQPDKEIFIIKFTIINTVEGGKESEQKQATADLYIIDTESYESLDKIDSKGVNNAMLSFNNCMRTIYEINMKMREDNFVHYEQSPFTSYFKEYLGGKSKTFIIGTVSPYSGHLEYSMRTVREVQWAYKSKSNGIKHQEPTIGKQALAREVGYLKVMHNHSVLIAQEITMYLKRKNLVEEEEKQKYIQFLGRIFKKLYYANRICHEKIIKILELRDQITEICNQIIELEKSVMKEQLRSPDIKEFFLVKIVPLMYNLVYSKIQKAQHSLIKKIKLLKSENLTLVMLRKDIKDFNEHFLKKNKQINLNHQDAIYCFARTFLEHINWSQYNFFKSFNHPDKDKLLENKVRVEKTIIQNFQRIFTSLNITDQDKFEDKAFSYMGIRLIDILQQEKQKAKNSIIVNRVPSLVNFGQRASFFSHSLHGTRNQIEEDAHISQTQNILKKQLSSVFDLPSSTILIKKNITTDSVRNKTKQNSKSFNSLEEKGSDDEDYSDEEYEFQIINQGTPIYQKRKYKQMRRISQKNSQQNIKNKREQTQAYLLGSSQFEDDEQNDLNQKSKHFDNEPVHIPRLQLPTIDIQASKNSIKIYKKIQQSSSRNHSVNNSYQLNSSQIVPNQNSINFSQPASEVNSNSYRHLSVATNIIEVKNSDSVKKSSRLNKSYEESGYLIKDSDETQSETITFGVQKKDKFEKDQIQENQNAQALHSQEKNQNNQEDDQHNNSLLNAISTQRNYNFQLDQSSELIYTNRSEKPINDINQKERQISNLQIEDLYHNDIQLKSQFNDKIVVNVNLFKNDLENYKLPFSIRRIFNSNSVSRSQQNESPIKKVRQQSIQSNINDFFSPQLPKIPPKNSFFNRQLEIANQNMQTQSSVDIKNQGNHNKQNDKIFANKSIYYESLQALIQNATSPFKRYSTVESVFTNKDNIIEDQPLLSTKQVNMKQKMLMKKQYYALRRKKEQPIFKPNNIQKIVNPTETDLDQASEQTAS</sequence>
<feature type="compositionally biased region" description="Polar residues" evidence="2">
    <location>
        <begin position="935"/>
        <end position="944"/>
    </location>
</feature>
<proteinExistence type="inferred from homology"/>
<dbReference type="GO" id="GO:0008017">
    <property type="term" value="F:microtubule binding"/>
    <property type="evidence" value="ECO:0007669"/>
    <property type="project" value="InterPro"/>
</dbReference>
<dbReference type="EMBL" id="GG662465">
    <property type="protein sequence ID" value="EAR82555.2"/>
    <property type="molecule type" value="Genomic_DNA"/>
</dbReference>
<gene>
    <name evidence="4" type="ORF">TTHERM_01108570</name>
</gene>
<dbReference type="InterPro" id="IPR027640">
    <property type="entry name" value="Kinesin-like_fam"/>
</dbReference>
<dbReference type="GeneID" id="7828397"/>
<dbReference type="AlphaFoldDB" id="Q22B98"/>
<dbReference type="InParanoid" id="Q22B98"/>
<feature type="compositionally biased region" description="Basic and acidic residues" evidence="2">
    <location>
        <begin position="15"/>
        <end position="26"/>
    </location>
</feature>
<dbReference type="InterPro" id="IPR001752">
    <property type="entry name" value="Kinesin_motor_dom"/>
</dbReference>
<dbReference type="RefSeq" id="XP_001030218.2">
    <property type="nucleotide sequence ID" value="XM_001030218.2"/>
</dbReference>
<dbReference type="InterPro" id="IPR027417">
    <property type="entry name" value="P-loop_NTPase"/>
</dbReference>
<keyword evidence="1" id="KW-0505">Motor protein</keyword>
<feature type="region of interest" description="Disordered" evidence="2">
    <location>
        <begin position="710"/>
        <end position="733"/>
    </location>
</feature>
<evidence type="ECO:0000259" key="3">
    <source>
        <dbReference type="PROSITE" id="PS50067"/>
    </source>
</evidence>
<dbReference type="Pfam" id="PF00225">
    <property type="entry name" value="Kinesin"/>
    <property type="match status" value="1"/>
</dbReference>
<dbReference type="OrthoDB" id="10608687at2759"/>
<feature type="region of interest" description="Disordered" evidence="2">
    <location>
        <begin position="1"/>
        <end position="37"/>
    </location>
</feature>
<comment type="similarity">
    <text evidence="1">Belongs to the TRAFAC class myosin-kinesin ATPase superfamily. Kinesin family.</text>
</comment>
<feature type="binding site" evidence="1">
    <location>
        <begin position="127"/>
        <end position="134"/>
    </location>
    <ligand>
        <name>ATP</name>
        <dbReference type="ChEBI" id="CHEBI:30616"/>
    </ligand>
</feature>
<accession>Q22B98</accession>
<evidence type="ECO:0000313" key="4">
    <source>
        <dbReference type="EMBL" id="EAR82555.2"/>
    </source>
</evidence>
<feature type="domain" description="Kinesin motor" evidence="3">
    <location>
        <begin position="38"/>
        <end position="371"/>
    </location>
</feature>
<dbReference type="GO" id="GO:0016887">
    <property type="term" value="F:ATP hydrolysis activity"/>
    <property type="evidence" value="ECO:0007669"/>
    <property type="project" value="TreeGrafter"/>
</dbReference>
<reference evidence="5" key="1">
    <citation type="journal article" date="2006" name="PLoS Biol.">
        <title>Macronuclear genome sequence of the ciliate Tetrahymena thermophila, a model eukaryote.</title>
        <authorList>
            <person name="Eisen J.A."/>
            <person name="Coyne R.S."/>
            <person name="Wu M."/>
            <person name="Wu D."/>
            <person name="Thiagarajan M."/>
            <person name="Wortman J.R."/>
            <person name="Badger J.H."/>
            <person name="Ren Q."/>
            <person name="Amedeo P."/>
            <person name="Jones K.M."/>
            <person name="Tallon L.J."/>
            <person name="Delcher A.L."/>
            <person name="Salzberg S.L."/>
            <person name="Silva J.C."/>
            <person name="Haas B.J."/>
            <person name="Majoros W.H."/>
            <person name="Farzad M."/>
            <person name="Carlton J.M."/>
            <person name="Smith R.K. Jr."/>
            <person name="Garg J."/>
            <person name="Pearlman R.E."/>
            <person name="Karrer K.M."/>
            <person name="Sun L."/>
            <person name="Manning G."/>
            <person name="Elde N.C."/>
            <person name="Turkewitz A.P."/>
            <person name="Asai D.J."/>
            <person name="Wilkes D.E."/>
            <person name="Wang Y."/>
            <person name="Cai H."/>
            <person name="Collins K."/>
            <person name="Stewart B.A."/>
            <person name="Lee S.R."/>
            <person name="Wilamowska K."/>
            <person name="Weinberg Z."/>
            <person name="Ruzzo W.L."/>
            <person name="Wloga D."/>
            <person name="Gaertig J."/>
            <person name="Frankel J."/>
            <person name="Tsao C.-C."/>
            <person name="Gorovsky M.A."/>
            <person name="Keeling P.J."/>
            <person name="Waller R.F."/>
            <person name="Patron N.J."/>
            <person name="Cherry J.M."/>
            <person name="Stover N.A."/>
            <person name="Krieger C.J."/>
            <person name="del Toro C."/>
            <person name="Ryder H.F."/>
            <person name="Williamson S.C."/>
            <person name="Barbeau R.A."/>
            <person name="Hamilton E.P."/>
            <person name="Orias E."/>
        </authorList>
    </citation>
    <scope>NUCLEOTIDE SEQUENCE [LARGE SCALE GENOMIC DNA]</scope>
    <source>
        <strain evidence="5">SB210</strain>
    </source>
</reference>
<feature type="compositionally biased region" description="Polar residues" evidence="2">
    <location>
        <begin position="710"/>
        <end position="721"/>
    </location>
</feature>
<evidence type="ECO:0000313" key="5">
    <source>
        <dbReference type="Proteomes" id="UP000009168"/>
    </source>
</evidence>
<feature type="region of interest" description="Disordered" evidence="2">
    <location>
        <begin position="933"/>
        <end position="958"/>
    </location>
</feature>
<dbReference type="KEGG" id="tet:TTHERM_01108570"/>
<dbReference type="InterPro" id="IPR036961">
    <property type="entry name" value="Kinesin_motor_dom_sf"/>
</dbReference>
<dbReference type="SUPFAM" id="SSF52540">
    <property type="entry name" value="P-loop containing nucleoside triphosphate hydrolases"/>
    <property type="match status" value="1"/>
</dbReference>
<keyword evidence="1" id="KW-0067">ATP-binding</keyword>
<dbReference type="PRINTS" id="PR00380">
    <property type="entry name" value="KINESINHEAVY"/>
</dbReference>
<dbReference type="STRING" id="312017.Q22B98"/>